<evidence type="ECO:0000259" key="1">
    <source>
        <dbReference type="Pfam" id="PF13649"/>
    </source>
</evidence>
<evidence type="ECO:0000313" key="2">
    <source>
        <dbReference type="EMBL" id="RYM35872.1"/>
    </source>
</evidence>
<dbReference type="SUPFAM" id="SSF53335">
    <property type="entry name" value="S-adenosyl-L-methionine-dependent methyltransferases"/>
    <property type="match status" value="1"/>
</dbReference>
<organism evidence="2 3">
    <name type="scientific">Brumimicrobium glaciale</name>
    <dbReference type="NCBI Taxonomy" id="200475"/>
    <lineage>
        <taxon>Bacteria</taxon>
        <taxon>Pseudomonadati</taxon>
        <taxon>Bacteroidota</taxon>
        <taxon>Flavobacteriia</taxon>
        <taxon>Flavobacteriales</taxon>
        <taxon>Crocinitomicaceae</taxon>
        <taxon>Brumimicrobium</taxon>
    </lineage>
</organism>
<dbReference type="GO" id="GO:0008168">
    <property type="term" value="F:methyltransferase activity"/>
    <property type="evidence" value="ECO:0007669"/>
    <property type="project" value="UniProtKB-KW"/>
</dbReference>
<evidence type="ECO:0000313" key="3">
    <source>
        <dbReference type="Proteomes" id="UP000293952"/>
    </source>
</evidence>
<dbReference type="GO" id="GO:0032259">
    <property type="term" value="P:methylation"/>
    <property type="evidence" value="ECO:0007669"/>
    <property type="project" value="UniProtKB-KW"/>
</dbReference>
<proteinExistence type="predicted"/>
<dbReference type="AlphaFoldDB" id="A0A4Q4KSD9"/>
<reference evidence="2 3" key="1">
    <citation type="submission" date="2019-02" db="EMBL/GenBank/DDBJ databases">
        <title>Genome sequence of the sea-ice species Brumimicrobium glaciale.</title>
        <authorList>
            <person name="Bowman J.P."/>
        </authorList>
    </citation>
    <scope>NUCLEOTIDE SEQUENCE [LARGE SCALE GENOMIC DNA]</scope>
    <source>
        <strain evidence="2 3">IC156</strain>
    </source>
</reference>
<accession>A0A4Q4KSD9</accession>
<name>A0A4Q4KSD9_9FLAO</name>
<dbReference type="OrthoDB" id="9800454at2"/>
<dbReference type="Proteomes" id="UP000293952">
    <property type="component" value="Unassembled WGS sequence"/>
</dbReference>
<keyword evidence="2" id="KW-0808">Transferase</keyword>
<dbReference type="InterPro" id="IPR029063">
    <property type="entry name" value="SAM-dependent_MTases_sf"/>
</dbReference>
<feature type="domain" description="Methyltransferase" evidence="1">
    <location>
        <begin position="64"/>
        <end position="155"/>
    </location>
</feature>
<protein>
    <submittedName>
        <fullName evidence="2">Methyltransferase domain-containing protein</fullName>
    </submittedName>
</protein>
<dbReference type="EMBL" id="SETE01000001">
    <property type="protein sequence ID" value="RYM35872.1"/>
    <property type="molecule type" value="Genomic_DNA"/>
</dbReference>
<dbReference type="Gene3D" id="3.40.50.150">
    <property type="entry name" value="Vaccinia Virus protein VP39"/>
    <property type="match status" value="1"/>
</dbReference>
<keyword evidence="2" id="KW-0489">Methyltransferase</keyword>
<dbReference type="CDD" id="cd02440">
    <property type="entry name" value="AdoMet_MTases"/>
    <property type="match status" value="1"/>
</dbReference>
<comment type="caution">
    <text evidence="2">The sequence shown here is derived from an EMBL/GenBank/DDBJ whole genome shotgun (WGS) entry which is preliminary data.</text>
</comment>
<sequence length="235" mass="27185">MMIDTKHRSKEIEIMDDLDMSGDLLINSLDQLAKVNKWLGGNNITIDGLKKILVNQPKDKTISIVDLGCGNGDMLRKVAEFGRSNGYKFQLLGIDANQATIDYANKLSTDFPELNFSKEDVLGEQFETHKYDIAMCTLFLHHFEDEVALKFVQTLVKNSTIGVLINDLHRHKMAYFLFNIVTSGIKNKMTREDGLTSILKAFKREDFERFSKEIKYKSTITWRWAFRYQWIIKKS</sequence>
<dbReference type="InterPro" id="IPR041698">
    <property type="entry name" value="Methyltransf_25"/>
</dbReference>
<gene>
    <name evidence="2" type="ORF">ERX46_02440</name>
</gene>
<keyword evidence="3" id="KW-1185">Reference proteome</keyword>
<dbReference type="Pfam" id="PF13649">
    <property type="entry name" value="Methyltransf_25"/>
    <property type="match status" value="1"/>
</dbReference>